<accession>A0A0F9H2A9</accession>
<feature type="region of interest" description="Disordered" evidence="1">
    <location>
        <begin position="25"/>
        <end position="54"/>
    </location>
</feature>
<gene>
    <name evidence="2" type="ORF">LCGC14_1756770</name>
</gene>
<name>A0A0F9H2A9_9ZZZZ</name>
<feature type="compositionally biased region" description="Low complexity" evidence="1">
    <location>
        <begin position="29"/>
        <end position="41"/>
    </location>
</feature>
<sequence>MALFDFLGGGSKTKTQSTEEIDLIKKTDQTQTQLQETTGTKTGERTGETTDVSTSLDPGTLSILQNLIAQIGGEGAKTGLPESLQAVDEPLDFARLLATRALGTSESVSKDTAAIVDEARRLGEIGIAKSGTALAEVGGSALNSVIASLQGRGQADLESQLASIAAELSIRGKELESTDLATAFASLTEGLQTGANVALAGEAAPTQQIVDLVNALKGGTTTAAGTTTEKFGEEQFIFTLAELIASITETQKGTVEKTGTSKTKESPGITDIIGSIGSLSGFFPE</sequence>
<organism evidence="2">
    <name type="scientific">marine sediment metagenome</name>
    <dbReference type="NCBI Taxonomy" id="412755"/>
    <lineage>
        <taxon>unclassified sequences</taxon>
        <taxon>metagenomes</taxon>
        <taxon>ecological metagenomes</taxon>
    </lineage>
</organism>
<evidence type="ECO:0000256" key="1">
    <source>
        <dbReference type="SAM" id="MobiDB-lite"/>
    </source>
</evidence>
<dbReference type="AlphaFoldDB" id="A0A0F9H2A9"/>
<dbReference type="EMBL" id="LAZR01016282">
    <property type="protein sequence ID" value="KKM05174.1"/>
    <property type="molecule type" value="Genomic_DNA"/>
</dbReference>
<reference evidence="2" key="1">
    <citation type="journal article" date="2015" name="Nature">
        <title>Complex archaea that bridge the gap between prokaryotes and eukaryotes.</title>
        <authorList>
            <person name="Spang A."/>
            <person name="Saw J.H."/>
            <person name="Jorgensen S.L."/>
            <person name="Zaremba-Niedzwiedzka K."/>
            <person name="Martijn J."/>
            <person name="Lind A.E."/>
            <person name="van Eijk R."/>
            <person name="Schleper C."/>
            <person name="Guy L."/>
            <person name="Ettema T.J."/>
        </authorList>
    </citation>
    <scope>NUCLEOTIDE SEQUENCE</scope>
</reference>
<protein>
    <submittedName>
        <fullName evidence="2">Uncharacterized protein</fullName>
    </submittedName>
</protein>
<evidence type="ECO:0000313" key="2">
    <source>
        <dbReference type="EMBL" id="KKM05174.1"/>
    </source>
</evidence>
<comment type="caution">
    <text evidence="2">The sequence shown here is derived from an EMBL/GenBank/DDBJ whole genome shotgun (WGS) entry which is preliminary data.</text>
</comment>
<proteinExistence type="predicted"/>